<dbReference type="RefSeq" id="WP_012377155.1">
    <property type="nucleotide sequence ID" value="NC_010571.1"/>
</dbReference>
<evidence type="ECO:0000259" key="2">
    <source>
        <dbReference type="Pfam" id="PF10088"/>
    </source>
</evidence>
<reference evidence="3 4" key="1">
    <citation type="journal article" date="2011" name="J. Bacteriol.">
        <title>Genome sequence of the verrucomicrobium Opitutus terrae PB90-1, an abundant inhabitant of rice paddy soil ecosystems.</title>
        <authorList>
            <person name="van Passel M.W."/>
            <person name="Kant R."/>
            <person name="Palva A."/>
            <person name="Copeland A."/>
            <person name="Lucas S."/>
            <person name="Lapidus A."/>
            <person name="Glavina del Rio T."/>
            <person name="Pitluck S."/>
            <person name="Goltsman E."/>
            <person name="Clum A."/>
            <person name="Sun H."/>
            <person name="Schmutz J."/>
            <person name="Larimer F.W."/>
            <person name="Land M.L."/>
            <person name="Hauser L."/>
            <person name="Kyrpides N."/>
            <person name="Mikhailova N."/>
            <person name="Richardson P.P."/>
            <person name="Janssen P.H."/>
            <person name="de Vos W.M."/>
            <person name="Smidt H."/>
        </authorList>
    </citation>
    <scope>NUCLEOTIDE SEQUENCE [LARGE SCALE GENOMIC DNA]</scope>
    <source>
        <strain evidence="4">DSM 11246 / JCM 15787 / PB90-1</strain>
    </source>
</reference>
<dbReference type="InterPro" id="IPR018760">
    <property type="entry name" value="DUF2326"/>
</dbReference>
<accession>B1ZRI5</accession>
<dbReference type="STRING" id="452637.Oter_4364"/>
<keyword evidence="1" id="KW-0175">Coiled coil</keyword>
<proteinExistence type="predicted"/>
<dbReference type="OrthoDB" id="5140926at2"/>
<name>B1ZRI5_OPITP</name>
<sequence length="570" mass="65325">MFLKALIISRGDGHVVRDVQFHAGLNLIVDETPAGGGRETGNSVGKTTVLKLIDFCLGGDPREIYSDPENKQNEYKLVRDFLVSERVLITLLLVDSLADPSARVVRIERNFLHRRAKIQRVDGQDLTDADFEKALTDLLIPGHYGRKPTFRQIISHNIRYKDESVSNVLRTLDRYSRADEYETLHLFLLGCDFSRGEEKQTVRAKIELEEKFRRRLESQQTKSGYEALLAQVDADIKRSEARRAALDLNPNFEADMERLNGVRYLINVSSSEIGRLELRRDLITETKKEMATEESKIDVIQLRQFYEQATSLVGGIQKKFEELQDFHNKMLAAKTRFIAEELPQLTAKLATERMRLSQLVAEEKALAAAVTKTDSFAVLERLVAEQNLLFQQKGDYEKTIQQIETVENTLEGLNRELMEIDTELFSDAFGTQLKEKLSKFNRYFATVSDDLYGERYALKADTKTVKGRRVYEFQSFNTNYSSGKKQGEISCFDIAYTLFADDEGIPVFHFLLNDKKELMHDNQLVKIAHLVNARGIQFVASILQDKLPDELKDGRNIVLRLSQSDKLFRI</sequence>
<feature type="coiled-coil region" evidence="1">
    <location>
        <begin position="396"/>
        <end position="423"/>
    </location>
</feature>
<dbReference type="AlphaFoldDB" id="B1ZRI5"/>
<dbReference type="KEGG" id="ote:Oter_4364"/>
<evidence type="ECO:0000256" key="1">
    <source>
        <dbReference type="SAM" id="Coils"/>
    </source>
</evidence>
<gene>
    <name evidence="3" type="ordered locus">Oter_4364</name>
</gene>
<evidence type="ECO:0000313" key="4">
    <source>
        <dbReference type="Proteomes" id="UP000007013"/>
    </source>
</evidence>
<organism evidence="3 4">
    <name type="scientific">Opitutus terrae (strain DSM 11246 / JCM 15787 / PB90-1)</name>
    <dbReference type="NCBI Taxonomy" id="452637"/>
    <lineage>
        <taxon>Bacteria</taxon>
        <taxon>Pseudomonadati</taxon>
        <taxon>Verrucomicrobiota</taxon>
        <taxon>Opitutia</taxon>
        <taxon>Opitutales</taxon>
        <taxon>Opitutaceae</taxon>
        <taxon>Opitutus</taxon>
    </lineage>
</organism>
<dbReference type="Pfam" id="PF10088">
    <property type="entry name" value="DUF2326"/>
    <property type="match status" value="1"/>
</dbReference>
<dbReference type="Proteomes" id="UP000007013">
    <property type="component" value="Chromosome"/>
</dbReference>
<keyword evidence="4" id="KW-1185">Reference proteome</keyword>
<feature type="domain" description="DUF2326" evidence="2">
    <location>
        <begin position="449"/>
        <end position="570"/>
    </location>
</feature>
<protein>
    <recommendedName>
        <fullName evidence="2">DUF2326 domain-containing protein</fullName>
    </recommendedName>
</protein>
<dbReference type="eggNOG" id="COG5293">
    <property type="taxonomic scope" value="Bacteria"/>
</dbReference>
<evidence type="ECO:0000313" key="3">
    <source>
        <dbReference type="EMBL" id="ACB77635.1"/>
    </source>
</evidence>
<dbReference type="EMBL" id="CP001032">
    <property type="protein sequence ID" value="ACB77635.1"/>
    <property type="molecule type" value="Genomic_DNA"/>
</dbReference>
<dbReference type="HOGENOM" id="CLU_034463_0_0_0"/>